<comment type="caution">
    <text evidence="2">The sequence shown here is derived from an EMBL/GenBank/DDBJ whole genome shotgun (WGS) entry which is preliminary data.</text>
</comment>
<sequence>MVVGRGTRDLKSDCASILTEDLKIIVIKEKPEKSGNLRSGLPPIQVFYMKFSLPADQLLQLAKLLSFLFIQHNDRRSVKSLKALIQKDLTVKMMLYSRRGDNAEIQSNECNSIGTRVYKQYRQGGHTPKPQSQSQSKMTATLY</sequence>
<feature type="compositionally biased region" description="Polar residues" evidence="1">
    <location>
        <begin position="129"/>
        <end position="143"/>
    </location>
</feature>
<evidence type="ECO:0000313" key="3">
    <source>
        <dbReference type="Proteomes" id="UP000326939"/>
    </source>
</evidence>
<feature type="region of interest" description="Disordered" evidence="1">
    <location>
        <begin position="122"/>
        <end position="143"/>
    </location>
</feature>
<organism evidence="2 3">
    <name type="scientific">Salix brachista</name>
    <dbReference type="NCBI Taxonomy" id="2182728"/>
    <lineage>
        <taxon>Eukaryota</taxon>
        <taxon>Viridiplantae</taxon>
        <taxon>Streptophyta</taxon>
        <taxon>Embryophyta</taxon>
        <taxon>Tracheophyta</taxon>
        <taxon>Spermatophyta</taxon>
        <taxon>Magnoliopsida</taxon>
        <taxon>eudicotyledons</taxon>
        <taxon>Gunneridae</taxon>
        <taxon>Pentapetalae</taxon>
        <taxon>rosids</taxon>
        <taxon>fabids</taxon>
        <taxon>Malpighiales</taxon>
        <taxon>Salicaceae</taxon>
        <taxon>Saliceae</taxon>
        <taxon>Salix</taxon>
    </lineage>
</organism>
<proteinExistence type="predicted"/>
<accession>A0A5N5KBD0</accession>
<keyword evidence="3" id="KW-1185">Reference proteome</keyword>
<gene>
    <name evidence="2" type="ORF">DKX38_020600</name>
</gene>
<evidence type="ECO:0000313" key="2">
    <source>
        <dbReference type="EMBL" id="KAB5526753.1"/>
    </source>
</evidence>
<dbReference type="Proteomes" id="UP000326939">
    <property type="component" value="Chromosome 14"/>
</dbReference>
<name>A0A5N5KBD0_9ROSI</name>
<dbReference type="AlphaFoldDB" id="A0A5N5KBD0"/>
<evidence type="ECO:0000256" key="1">
    <source>
        <dbReference type="SAM" id="MobiDB-lite"/>
    </source>
</evidence>
<protein>
    <submittedName>
        <fullName evidence="2">Uncharacterized protein</fullName>
    </submittedName>
</protein>
<reference evidence="3" key="1">
    <citation type="journal article" date="2019" name="Gigascience">
        <title>De novo genome assembly of the endangered Acer yangbiense, a plant species with extremely small populations endemic to Yunnan Province, China.</title>
        <authorList>
            <person name="Yang J."/>
            <person name="Wariss H.M."/>
            <person name="Tao L."/>
            <person name="Zhang R."/>
            <person name="Yun Q."/>
            <person name="Hollingsworth P."/>
            <person name="Dao Z."/>
            <person name="Luo G."/>
            <person name="Guo H."/>
            <person name="Ma Y."/>
            <person name="Sun W."/>
        </authorList>
    </citation>
    <scope>NUCLEOTIDE SEQUENCE [LARGE SCALE GENOMIC DNA]</scope>
    <source>
        <strain evidence="3">cv. br00</strain>
    </source>
</reference>
<dbReference type="EMBL" id="VDCV01000014">
    <property type="protein sequence ID" value="KAB5526753.1"/>
    <property type="molecule type" value="Genomic_DNA"/>
</dbReference>